<organism evidence="1 2">
    <name type="scientific">Stigmatella aurantiaca (strain DW4/3-1)</name>
    <dbReference type="NCBI Taxonomy" id="378806"/>
    <lineage>
        <taxon>Bacteria</taxon>
        <taxon>Pseudomonadati</taxon>
        <taxon>Myxococcota</taxon>
        <taxon>Myxococcia</taxon>
        <taxon>Myxococcales</taxon>
        <taxon>Cystobacterineae</taxon>
        <taxon>Archangiaceae</taxon>
        <taxon>Stigmatella</taxon>
    </lineage>
</organism>
<dbReference type="AlphaFoldDB" id="Q08XZ9"/>
<comment type="caution">
    <text evidence="1">The sequence shown here is derived from an EMBL/GenBank/DDBJ whole genome shotgun (WGS) entry which is preliminary data.</text>
</comment>
<sequence>MYAVGHPGPPEPAFRTRYAL</sequence>
<protein>
    <submittedName>
        <fullName evidence="1">Uncharacterized protein</fullName>
    </submittedName>
</protein>
<evidence type="ECO:0000313" key="2">
    <source>
        <dbReference type="Proteomes" id="UP000032702"/>
    </source>
</evidence>
<accession>Q08XZ9</accession>
<dbReference type="Proteomes" id="UP000032702">
    <property type="component" value="Unassembled WGS sequence"/>
</dbReference>
<feature type="non-terminal residue" evidence="1">
    <location>
        <position position="20"/>
    </location>
</feature>
<proteinExistence type="predicted"/>
<evidence type="ECO:0000313" key="1">
    <source>
        <dbReference type="EMBL" id="EAU65374.1"/>
    </source>
</evidence>
<name>Q08XZ9_STIAD</name>
<dbReference type="EMBL" id="AAMD01000084">
    <property type="protein sequence ID" value="EAU65374.1"/>
    <property type="molecule type" value="Genomic_DNA"/>
</dbReference>
<gene>
    <name evidence="1" type="ORF">STIAU_2196</name>
</gene>
<reference evidence="1 2" key="1">
    <citation type="submission" date="2006-04" db="EMBL/GenBank/DDBJ databases">
        <authorList>
            <person name="Nierman W.C."/>
        </authorList>
    </citation>
    <scope>NUCLEOTIDE SEQUENCE [LARGE SCALE GENOMIC DNA]</scope>
    <source>
        <strain evidence="1 2">DW4/3-1</strain>
    </source>
</reference>